<name>A0ABQ4ZC75_9ASTR</name>
<reference evidence="2" key="1">
    <citation type="journal article" date="2022" name="Int. J. Mol. Sci.">
        <title>Draft Genome of Tanacetum Coccineum: Genomic Comparison of Closely Related Tanacetum-Family Plants.</title>
        <authorList>
            <person name="Yamashiro T."/>
            <person name="Shiraishi A."/>
            <person name="Nakayama K."/>
            <person name="Satake H."/>
        </authorList>
    </citation>
    <scope>NUCLEOTIDE SEQUENCE</scope>
</reference>
<feature type="region of interest" description="Disordered" evidence="1">
    <location>
        <begin position="143"/>
        <end position="248"/>
    </location>
</feature>
<organism evidence="2 3">
    <name type="scientific">Tanacetum coccineum</name>
    <dbReference type="NCBI Taxonomy" id="301880"/>
    <lineage>
        <taxon>Eukaryota</taxon>
        <taxon>Viridiplantae</taxon>
        <taxon>Streptophyta</taxon>
        <taxon>Embryophyta</taxon>
        <taxon>Tracheophyta</taxon>
        <taxon>Spermatophyta</taxon>
        <taxon>Magnoliopsida</taxon>
        <taxon>eudicotyledons</taxon>
        <taxon>Gunneridae</taxon>
        <taxon>Pentapetalae</taxon>
        <taxon>asterids</taxon>
        <taxon>campanulids</taxon>
        <taxon>Asterales</taxon>
        <taxon>Asteraceae</taxon>
        <taxon>Asteroideae</taxon>
        <taxon>Anthemideae</taxon>
        <taxon>Anthemidinae</taxon>
        <taxon>Tanacetum</taxon>
    </lineage>
</organism>
<accession>A0ABQ4ZC75</accession>
<evidence type="ECO:0008006" key="4">
    <source>
        <dbReference type="Google" id="ProtNLM"/>
    </source>
</evidence>
<gene>
    <name evidence="2" type="ORF">Tco_0770425</name>
</gene>
<evidence type="ECO:0000313" key="2">
    <source>
        <dbReference type="EMBL" id="GJS87789.1"/>
    </source>
</evidence>
<feature type="compositionally biased region" description="Basic and acidic residues" evidence="1">
    <location>
        <begin position="74"/>
        <end position="89"/>
    </location>
</feature>
<keyword evidence="3" id="KW-1185">Reference proteome</keyword>
<dbReference type="Proteomes" id="UP001151760">
    <property type="component" value="Unassembled WGS sequence"/>
</dbReference>
<dbReference type="EMBL" id="BQNB010011225">
    <property type="protein sequence ID" value="GJS87789.1"/>
    <property type="molecule type" value="Genomic_DNA"/>
</dbReference>
<evidence type="ECO:0000256" key="1">
    <source>
        <dbReference type="SAM" id="MobiDB-lite"/>
    </source>
</evidence>
<evidence type="ECO:0000313" key="3">
    <source>
        <dbReference type="Proteomes" id="UP001151760"/>
    </source>
</evidence>
<feature type="compositionally biased region" description="Polar residues" evidence="1">
    <location>
        <begin position="196"/>
        <end position="209"/>
    </location>
</feature>
<feature type="compositionally biased region" description="Polar residues" evidence="1">
    <location>
        <begin position="147"/>
        <end position="168"/>
    </location>
</feature>
<protein>
    <recommendedName>
        <fullName evidence="4">Reverse transcriptase domain-containing protein</fullName>
    </recommendedName>
</protein>
<comment type="caution">
    <text evidence="2">The sequence shown here is derived from an EMBL/GenBank/DDBJ whole genome shotgun (WGS) entry which is preliminary data.</text>
</comment>
<reference evidence="2" key="2">
    <citation type="submission" date="2022-01" db="EMBL/GenBank/DDBJ databases">
        <authorList>
            <person name="Yamashiro T."/>
            <person name="Shiraishi A."/>
            <person name="Satake H."/>
            <person name="Nakayama K."/>
        </authorList>
    </citation>
    <scope>NUCLEOTIDE SEQUENCE</scope>
</reference>
<feature type="region of interest" description="Disordered" evidence="1">
    <location>
        <begin position="65"/>
        <end position="89"/>
    </location>
</feature>
<proteinExistence type="predicted"/>
<feature type="region of interest" description="Disordered" evidence="1">
    <location>
        <begin position="16"/>
        <end position="36"/>
    </location>
</feature>
<sequence>MARMDAMTMKMDAQYKELQSHPKQSTIDHNDDDTPMSREEEAKFMQTFRKTRFYNDYRDCDLNRDNWRSSGRNDYNRENYRSNSDDKPYDVQRQLNDFIKAQQSMNNFVKEMFMELKTQIEGIIKNNQASIQNLEAKFDRFADKQSARPSGSLPSNTQPNPRGNSSKPYQPPQARNKHINVVFTRSGKTYDPPKNPNNQENDTEATINFDSDDEDDEPTPQPKPKTKDPKPVKENPIPKPYKPKITYP</sequence>